<comment type="caution">
    <text evidence="2">The sequence shown here is derived from an EMBL/GenBank/DDBJ whole genome shotgun (WGS) entry which is preliminary data.</text>
</comment>
<dbReference type="PANTHER" id="PTHR43162">
    <property type="match status" value="1"/>
</dbReference>
<keyword evidence="3" id="KW-1185">Reference proteome</keyword>
<dbReference type="Pfam" id="PF05368">
    <property type="entry name" value="NmrA"/>
    <property type="match status" value="1"/>
</dbReference>
<dbReference type="SUPFAM" id="SSF51735">
    <property type="entry name" value="NAD(P)-binding Rossmann-fold domains"/>
    <property type="match status" value="1"/>
</dbReference>
<dbReference type="InterPro" id="IPR051604">
    <property type="entry name" value="Ergot_Alk_Oxidoreductase"/>
</dbReference>
<dbReference type="STRING" id="1826909.A5893_00450"/>
<protein>
    <submittedName>
        <fullName evidence="2">NmrA family transcriptional regulator</fullName>
    </submittedName>
</protein>
<dbReference type="Proteomes" id="UP000078459">
    <property type="component" value="Unassembled WGS sequence"/>
</dbReference>
<dbReference type="InterPro" id="IPR036291">
    <property type="entry name" value="NAD(P)-bd_dom_sf"/>
</dbReference>
<dbReference type="InterPro" id="IPR008030">
    <property type="entry name" value="NmrA-like"/>
</dbReference>
<dbReference type="RefSeq" id="WP_068820646.1">
    <property type="nucleotide sequence ID" value="NZ_LWHJ01000011.1"/>
</dbReference>
<dbReference type="OrthoDB" id="1490291at2"/>
<dbReference type="PANTHER" id="PTHR43162:SF1">
    <property type="entry name" value="PRESTALK A DIFFERENTIATION PROTEIN A"/>
    <property type="match status" value="1"/>
</dbReference>
<proteinExistence type="predicted"/>
<feature type="domain" description="NmrA-like" evidence="1">
    <location>
        <begin position="1"/>
        <end position="242"/>
    </location>
</feature>
<organism evidence="2 3">
    <name type="scientific">Pedobacter psychrophilus</name>
    <dbReference type="NCBI Taxonomy" id="1826909"/>
    <lineage>
        <taxon>Bacteria</taxon>
        <taxon>Pseudomonadati</taxon>
        <taxon>Bacteroidota</taxon>
        <taxon>Sphingobacteriia</taxon>
        <taxon>Sphingobacteriales</taxon>
        <taxon>Sphingobacteriaceae</taxon>
        <taxon>Pedobacter</taxon>
    </lineage>
</organism>
<evidence type="ECO:0000313" key="2">
    <source>
        <dbReference type="EMBL" id="OAQ41615.1"/>
    </source>
</evidence>
<sequence>MKSKILITLANGKTGFATAKQLLEEGYQIRIFVRSKNEKTTQLEKLGAETVIGNFNNREQLRIALTDIQNVYYCYPYKPGMANDITLFIEEATKAEINAVVFMGQFIAEFNDTGSALTTDIRKCYDLLEKSALNVVYFNPVYFADNAFVIAEYVLQLGLMPSPFGNGKNPWISIDDMSRCLVELLKKPESYFGQKLFITGSKSISPKEMKEIFSQVSGKRILKVNIPDWLFLKAGIMSGMEFGFDKFAIIQSIFYHKQMRMNRFNIEPTNIVKELTGKEPEDFETITKKYFANSKYIRRTFGSWFTTFIKFNKMPFTKVPNNKEIEKINV</sequence>
<reference evidence="2 3" key="1">
    <citation type="submission" date="2016-04" db="EMBL/GenBank/DDBJ databases">
        <authorList>
            <person name="Evans L.H."/>
            <person name="Alamgir A."/>
            <person name="Owens N."/>
            <person name="Weber N.D."/>
            <person name="Virtaneva K."/>
            <person name="Barbian K."/>
            <person name="Babar A."/>
            <person name="Rosenke K."/>
        </authorList>
    </citation>
    <scope>NUCLEOTIDE SEQUENCE [LARGE SCALE GENOMIC DNA]</scope>
    <source>
        <strain evidence="2 3">CCM 8644</strain>
    </source>
</reference>
<dbReference type="AlphaFoldDB" id="A0A179DKM7"/>
<reference evidence="2 3" key="2">
    <citation type="submission" date="2016-06" db="EMBL/GenBank/DDBJ databases">
        <title>Pedobacter psychrophilus sp. nov., isolated from Antarctic fragmentary rock.</title>
        <authorList>
            <person name="Svec P."/>
        </authorList>
    </citation>
    <scope>NUCLEOTIDE SEQUENCE [LARGE SCALE GENOMIC DNA]</scope>
    <source>
        <strain evidence="2 3">CCM 8644</strain>
    </source>
</reference>
<dbReference type="Gene3D" id="3.40.50.720">
    <property type="entry name" value="NAD(P)-binding Rossmann-like Domain"/>
    <property type="match status" value="1"/>
</dbReference>
<dbReference type="Gene3D" id="3.90.25.10">
    <property type="entry name" value="UDP-galactose 4-epimerase, domain 1"/>
    <property type="match status" value="1"/>
</dbReference>
<name>A0A179DKM7_9SPHI</name>
<gene>
    <name evidence="2" type="ORF">A5893_00450</name>
</gene>
<evidence type="ECO:0000313" key="3">
    <source>
        <dbReference type="Proteomes" id="UP000078459"/>
    </source>
</evidence>
<evidence type="ECO:0000259" key="1">
    <source>
        <dbReference type="Pfam" id="PF05368"/>
    </source>
</evidence>
<dbReference type="EMBL" id="LWHJ01000011">
    <property type="protein sequence ID" value="OAQ41615.1"/>
    <property type="molecule type" value="Genomic_DNA"/>
</dbReference>
<accession>A0A179DKM7</accession>